<organism evidence="1 2">
    <name type="scientific">Bacteroides pyogenes</name>
    <dbReference type="NCBI Taxonomy" id="310300"/>
    <lineage>
        <taxon>Bacteria</taxon>
        <taxon>Pseudomonadati</taxon>
        <taxon>Bacteroidota</taxon>
        <taxon>Bacteroidia</taxon>
        <taxon>Bacteroidales</taxon>
        <taxon>Bacteroidaceae</taxon>
        <taxon>Bacteroides</taxon>
    </lineage>
</organism>
<dbReference type="EMBL" id="VKLW01000003">
    <property type="protein sequence ID" value="TYK35196.1"/>
    <property type="molecule type" value="Genomic_DNA"/>
</dbReference>
<dbReference type="SUPFAM" id="SSF160925">
    <property type="entry name" value="PG1388-like"/>
    <property type="match status" value="1"/>
</dbReference>
<evidence type="ECO:0000313" key="2">
    <source>
        <dbReference type="Proteomes" id="UP000324383"/>
    </source>
</evidence>
<dbReference type="Pfam" id="PF11644">
    <property type="entry name" value="DUF3256"/>
    <property type="match status" value="1"/>
</dbReference>
<accession>A0A5D3EI75</accession>
<dbReference type="RefSeq" id="WP_148726514.1">
    <property type="nucleotide sequence ID" value="NZ_CP197398.1"/>
</dbReference>
<gene>
    <name evidence="1" type="ORF">FNJ60_02025</name>
</gene>
<dbReference type="Proteomes" id="UP000324383">
    <property type="component" value="Unassembled WGS sequence"/>
</dbReference>
<dbReference type="AlphaFoldDB" id="A0A5D3EI75"/>
<name>A0A5D3EI75_9BACE</name>
<comment type="caution">
    <text evidence="1">The sequence shown here is derived from an EMBL/GenBank/DDBJ whole genome shotgun (WGS) entry which is preliminary data.</text>
</comment>
<reference evidence="1 2" key="1">
    <citation type="submission" date="2019-07" db="EMBL/GenBank/DDBJ databases">
        <title>Draft Genome Sequences of Bacteroides pyogenes Strains Isolated from the Uterus Holstein Dairy Cows with Metritis.</title>
        <authorList>
            <person name="Cunha F."/>
            <person name="Galvao K.N."/>
            <person name="Jeon S.J."/>
            <person name="Jeong K.C."/>
        </authorList>
    </citation>
    <scope>NUCLEOTIDE SEQUENCE [LARGE SCALE GENOMIC DNA]</scope>
    <source>
        <strain evidence="1 2">KG-31</strain>
    </source>
</reference>
<dbReference type="InterPro" id="IPR021670">
    <property type="entry name" value="DUF3256"/>
</dbReference>
<keyword evidence="2" id="KW-1185">Reference proteome</keyword>
<protein>
    <submittedName>
        <fullName evidence="1">DUF3256 family protein</fullName>
    </submittedName>
</protein>
<evidence type="ECO:0000313" key="1">
    <source>
        <dbReference type="EMBL" id="TYK35196.1"/>
    </source>
</evidence>
<proteinExistence type="predicted"/>
<sequence>MERKLSLSFILSVALGFFFLTPLRAQEAKTLFVNMPDSLLPLLTSVNRADCIDFLESKMKAEVDNRFGGKSEMTELGKDYICMQLSAQTSWQMKVLPVNDSVRVICTVSTACAPACDSTVRFYTSDWKSLPASSFLVLPAMDVFFNRPDSLQSQLFETSRRSADIPLVKVLLNKENTELTVQPVFDYMVKETAEKLKPFLRRPIVYEWKDGSFQKKTVLL</sequence>